<name>A0A2I2F911_ASPCN</name>
<protein>
    <recommendedName>
        <fullName evidence="2">DUF7721 domain-containing protein</fullName>
    </recommendedName>
</protein>
<feature type="compositionally biased region" description="Polar residues" evidence="1">
    <location>
        <begin position="29"/>
        <end position="42"/>
    </location>
</feature>
<proteinExistence type="predicted"/>
<feature type="region of interest" description="Disordered" evidence="1">
    <location>
        <begin position="89"/>
        <end position="116"/>
    </location>
</feature>
<gene>
    <name evidence="3" type="ORF">BDW47DRAFT_107411</name>
</gene>
<sequence>MDFLHDAIKKHTSSGGTDSDDEFNPALNHAQSSDPNDSTSRELFSQALQFIKSRKSSYQDTSSYDIDESHMVQSHQALYGGSGESASYYQGGDMGEQYGGSHHQQSGGHNDSDSLGAGAAMQALKMFTSGGGSSSEGGGGGSMDKNALIGMAMAQAGKLWEEKNSSGGVSGDKQSAVNKAAEMALKMYMKSDGGGLGGTGGPSGLLSLAGKFLK</sequence>
<feature type="compositionally biased region" description="Low complexity" evidence="1">
    <location>
        <begin position="99"/>
        <end position="109"/>
    </location>
</feature>
<dbReference type="PANTHER" id="PTHR39477">
    <property type="entry name" value="CHROMOSOME 8, WHOLE GENOME SHOTGUN SEQUENCE"/>
    <property type="match status" value="1"/>
</dbReference>
<accession>A0A2I2F911</accession>
<dbReference type="GeneID" id="36520163"/>
<evidence type="ECO:0000259" key="2">
    <source>
        <dbReference type="Pfam" id="PF24845"/>
    </source>
</evidence>
<dbReference type="Proteomes" id="UP000234585">
    <property type="component" value="Unassembled WGS sequence"/>
</dbReference>
<dbReference type="OrthoDB" id="2290255at2759"/>
<feature type="domain" description="DUF7721" evidence="2">
    <location>
        <begin position="23"/>
        <end position="132"/>
    </location>
</feature>
<dbReference type="EMBL" id="KZ559145">
    <property type="protein sequence ID" value="PLB37117.1"/>
    <property type="molecule type" value="Genomic_DNA"/>
</dbReference>
<reference evidence="3 4" key="1">
    <citation type="submission" date="2017-12" db="EMBL/GenBank/DDBJ databases">
        <authorList>
            <consortium name="DOE Joint Genome Institute"/>
            <person name="Haridas S."/>
            <person name="Kjaerbolling I."/>
            <person name="Vesth T.C."/>
            <person name="Frisvad J.C."/>
            <person name="Nybo J.L."/>
            <person name="Theobald S."/>
            <person name="Kuo A."/>
            <person name="Bowyer P."/>
            <person name="Matsuda Y."/>
            <person name="Mondo S."/>
            <person name="Lyhne E.K."/>
            <person name="Kogle M.E."/>
            <person name="Clum A."/>
            <person name="Lipzen A."/>
            <person name="Salamov A."/>
            <person name="Ngan C.Y."/>
            <person name="Daum C."/>
            <person name="Chiniquy J."/>
            <person name="Barry K."/>
            <person name="LaButti K."/>
            <person name="Simmons B.A."/>
            <person name="Magnuson J.K."/>
            <person name="Mortensen U.H."/>
            <person name="Larsen T.O."/>
            <person name="Grigoriev I.V."/>
            <person name="Baker S.E."/>
            <person name="Andersen M.R."/>
            <person name="Nordberg H.P."/>
            <person name="Cantor M.N."/>
            <person name="Hua S.X."/>
        </authorList>
    </citation>
    <scope>NUCLEOTIDE SEQUENCE [LARGE SCALE GENOMIC DNA]</scope>
    <source>
        <strain evidence="3 4">CBS 102.13</strain>
    </source>
</reference>
<feature type="region of interest" description="Disordered" evidence="1">
    <location>
        <begin position="1"/>
        <end position="42"/>
    </location>
</feature>
<dbReference type="RefSeq" id="XP_024671129.1">
    <property type="nucleotide sequence ID" value="XM_024813003.1"/>
</dbReference>
<organism evidence="3 4">
    <name type="scientific">Aspergillus candidus</name>
    <dbReference type="NCBI Taxonomy" id="41067"/>
    <lineage>
        <taxon>Eukaryota</taxon>
        <taxon>Fungi</taxon>
        <taxon>Dikarya</taxon>
        <taxon>Ascomycota</taxon>
        <taxon>Pezizomycotina</taxon>
        <taxon>Eurotiomycetes</taxon>
        <taxon>Eurotiomycetidae</taxon>
        <taxon>Eurotiales</taxon>
        <taxon>Aspergillaceae</taxon>
        <taxon>Aspergillus</taxon>
        <taxon>Aspergillus subgen. Circumdati</taxon>
    </lineage>
</organism>
<evidence type="ECO:0000256" key="1">
    <source>
        <dbReference type="SAM" id="MobiDB-lite"/>
    </source>
</evidence>
<evidence type="ECO:0000313" key="4">
    <source>
        <dbReference type="Proteomes" id="UP000234585"/>
    </source>
</evidence>
<dbReference type="AlphaFoldDB" id="A0A2I2F911"/>
<dbReference type="PANTHER" id="PTHR39477:SF1">
    <property type="entry name" value="BETA-FLANKING PROTEIN"/>
    <property type="match status" value="1"/>
</dbReference>
<dbReference type="Pfam" id="PF24845">
    <property type="entry name" value="DUF7721"/>
    <property type="match status" value="1"/>
</dbReference>
<dbReference type="InterPro" id="IPR056138">
    <property type="entry name" value="DUF7721"/>
</dbReference>
<evidence type="ECO:0000313" key="3">
    <source>
        <dbReference type="EMBL" id="PLB37117.1"/>
    </source>
</evidence>
<keyword evidence="4" id="KW-1185">Reference proteome</keyword>